<dbReference type="GO" id="GO:0043531">
    <property type="term" value="F:ADP binding"/>
    <property type="evidence" value="ECO:0007669"/>
    <property type="project" value="InterPro"/>
</dbReference>
<dbReference type="PRINTS" id="PR00364">
    <property type="entry name" value="DISEASERSIST"/>
</dbReference>
<keyword evidence="3" id="KW-1185">Reference proteome</keyword>
<dbReference type="SUPFAM" id="SSF52540">
    <property type="entry name" value="P-loop containing nucleoside triphosphate hydrolases"/>
    <property type="match status" value="1"/>
</dbReference>
<dbReference type="Pfam" id="PF00931">
    <property type="entry name" value="NB-ARC"/>
    <property type="match status" value="1"/>
</dbReference>
<dbReference type="InterPro" id="IPR027417">
    <property type="entry name" value="P-loop_NTPase"/>
</dbReference>
<dbReference type="Gene3D" id="1.25.40.10">
    <property type="entry name" value="Tetratricopeptide repeat domain"/>
    <property type="match status" value="1"/>
</dbReference>
<dbReference type="AlphaFoldDB" id="A0A6L6WX81"/>
<sequence>MLGEIPQQTNSFVGRALDLHRVGSALASHRMVTLTGMAGVGKSRLAVEAVLRDARAPRPLPSRTVRWVDLGQVSSAHNLLSAVASAAGFADHTHGVALDALVGWLSGKRMLLVLDACEHLVSPCAQLCAQLLDACPGLSFLATSRQALTVPGEVCQEVPPLPHDEARELFTDRAVTVAPALRTRTQQQDEHVSTICRLLDGVPLGLELAAVQLMYATLGGLAGQLGTDRDLLAAPTWPSRHPSLRLAIGWSHQLCAPLERLLWARLSVFPGHFDRAAARGVCAEGPLAGVAFDAALTGLLEKSVVRATTTGLFRLPHAVRDYGEMWLAELEEGAPNAARHAGYFLDLARSADEGWTGPGQTLWYRRIAAAHPDLCAAMDHFVRHEPGRALELAGRIGFIWSCCGHLREARAYLEEALRASPNHSLVHERATCVLGIVVLLQGDHDQAERIGRRCARVAKRSDDREGMLAAAYLLGITHLLQGDAARAESVVDAVLGDSTEPVFTSAFSLRCHLVKVFALTGLGRMPEAMKAALALRARCAARGERWTRAYANYQIALIALATDMPDLAVVHARAMLDGMRSLTDTFGIALGLDVLAAAAAKRGQGETAALVSGAAQTCWASVGHEQRGTPELSDLRKVCQQTARASVGDDAFERALHRGAAAELGSVLTLVIEESPMEST</sequence>
<dbReference type="InterPro" id="IPR011990">
    <property type="entry name" value="TPR-like_helical_dom_sf"/>
</dbReference>
<dbReference type="InterPro" id="IPR002182">
    <property type="entry name" value="NB-ARC"/>
</dbReference>
<dbReference type="PANTHER" id="PTHR47691">
    <property type="entry name" value="REGULATOR-RELATED"/>
    <property type="match status" value="1"/>
</dbReference>
<evidence type="ECO:0000313" key="2">
    <source>
        <dbReference type="EMBL" id="MVO85411.1"/>
    </source>
</evidence>
<protein>
    <submittedName>
        <fullName evidence="2">Regulator</fullName>
    </submittedName>
</protein>
<reference evidence="2 3" key="1">
    <citation type="submission" date="2019-11" db="EMBL/GenBank/DDBJ databases">
        <title>Streptomyces typhae sp. nov., a novel endophytic actinomycete isolated from the root of cattail pollen (Typha angustifolia L.).</title>
        <authorList>
            <person name="Peng C."/>
        </authorList>
    </citation>
    <scope>NUCLEOTIDE SEQUENCE [LARGE SCALE GENOMIC DNA]</scope>
    <source>
        <strain evidence="3">p1417</strain>
    </source>
</reference>
<gene>
    <name evidence="2" type="ORF">GPA10_11765</name>
</gene>
<dbReference type="Proteomes" id="UP000483802">
    <property type="component" value="Unassembled WGS sequence"/>
</dbReference>
<dbReference type="PANTHER" id="PTHR47691:SF3">
    <property type="entry name" value="HTH-TYPE TRANSCRIPTIONAL REGULATOR RV0890C-RELATED"/>
    <property type="match status" value="1"/>
</dbReference>
<dbReference type="Pfam" id="PF13424">
    <property type="entry name" value="TPR_12"/>
    <property type="match status" value="1"/>
</dbReference>
<organism evidence="2 3">
    <name type="scientific">Streptomyces typhae</name>
    <dbReference type="NCBI Taxonomy" id="2681492"/>
    <lineage>
        <taxon>Bacteria</taxon>
        <taxon>Bacillati</taxon>
        <taxon>Actinomycetota</taxon>
        <taxon>Actinomycetes</taxon>
        <taxon>Kitasatosporales</taxon>
        <taxon>Streptomycetaceae</taxon>
        <taxon>Streptomyces</taxon>
    </lineage>
</organism>
<proteinExistence type="predicted"/>
<dbReference type="EMBL" id="WPNZ01000005">
    <property type="protein sequence ID" value="MVO85411.1"/>
    <property type="molecule type" value="Genomic_DNA"/>
</dbReference>
<accession>A0A6L6WX81</accession>
<evidence type="ECO:0000313" key="3">
    <source>
        <dbReference type="Proteomes" id="UP000483802"/>
    </source>
</evidence>
<evidence type="ECO:0000259" key="1">
    <source>
        <dbReference type="Pfam" id="PF00931"/>
    </source>
</evidence>
<comment type="caution">
    <text evidence="2">The sequence shown here is derived from an EMBL/GenBank/DDBJ whole genome shotgun (WGS) entry which is preliminary data.</text>
</comment>
<dbReference type="Gene3D" id="3.40.50.300">
    <property type="entry name" value="P-loop containing nucleotide triphosphate hydrolases"/>
    <property type="match status" value="1"/>
</dbReference>
<feature type="domain" description="NB-ARC" evidence="1">
    <location>
        <begin position="29"/>
        <end position="170"/>
    </location>
</feature>
<dbReference type="SUPFAM" id="SSF48452">
    <property type="entry name" value="TPR-like"/>
    <property type="match status" value="1"/>
</dbReference>
<name>A0A6L6WX81_9ACTN</name>